<evidence type="ECO:0000313" key="2">
    <source>
        <dbReference type="Proteomes" id="UP001589797"/>
    </source>
</evidence>
<gene>
    <name evidence="1" type="ORF">ACFFIP_13450</name>
</gene>
<dbReference type="EMBL" id="JBHLWI010000037">
    <property type="protein sequence ID" value="MFC0263692.1"/>
    <property type="molecule type" value="Genomic_DNA"/>
</dbReference>
<evidence type="ECO:0008006" key="3">
    <source>
        <dbReference type="Google" id="ProtNLM"/>
    </source>
</evidence>
<comment type="caution">
    <text evidence="1">The sequence shown here is derived from an EMBL/GenBank/DDBJ whole genome shotgun (WGS) entry which is preliminary data.</text>
</comment>
<evidence type="ECO:0000313" key="1">
    <source>
        <dbReference type="EMBL" id="MFC0263692.1"/>
    </source>
</evidence>
<name>A0ABV6FUZ4_9BACT</name>
<dbReference type="Proteomes" id="UP001589797">
    <property type="component" value="Unassembled WGS sequence"/>
</dbReference>
<proteinExistence type="predicted"/>
<protein>
    <recommendedName>
        <fullName evidence="3">Outer membrane protein beta-barrel domain-containing protein</fullName>
    </recommendedName>
</protein>
<dbReference type="RefSeq" id="WP_382388176.1">
    <property type="nucleotide sequence ID" value="NZ_JBHLWI010000037.1"/>
</dbReference>
<sequence length="238" mass="27017">MSFSATFKPLVVGIMFSCLTFPAIGQSFYKEKTPKNNIWALGAGPSFIYGDNAGPYGTWDFLWKPAITGSYTKKFSRHFGYQISTGIQWISSSPDGLYGPRIEEIWRSRGSAFTFRGQAFYLDLMPVFWLFPYENHMNRGIFNLYGGMGLGALFVNRKESYSYNATETRANTFTAHVPIRAGINYKLDNWSDLALEGTLLISFSDELDGNAGFNRFGDHMAQIQVVYKKHFNWKSKAQ</sequence>
<reference evidence="1 2" key="1">
    <citation type="submission" date="2024-09" db="EMBL/GenBank/DDBJ databases">
        <authorList>
            <person name="Sun Q."/>
            <person name="Mori K."/>
        </authorList>
    </citation>
    <scope>NUCLEOTIDE SEQUENCE [LARGE SCALE GENOMIC DNA]</scope>
    <source>
        <strain evidence="1 2">CCM 7650</strain>
    </source>
</reference>
<keyword evidence="2" id="KW-1185">Reference proteome</keyword>
<organism evidence="1 2">
    <name type="scientific">Fontibacter flavus</name>
    <dbReference type="NCBI Taxonomy" id="654838"/>
    <lineage>
        <taxon>Bacteria</taxon>
        <taxon>Pseudomonadati</taxon>
        <taxon>Bacteroidota</taxon>
        <taxon>Cytophagia</taxon>
        <taxon>Cytophagales</taxon>
        <taxon>Cyclobacteriaceae</taxon>
        <taxon>Fontibacter</taxon>
    </lineage>
</organism>
<accession>A0ABV6FUZ4</accession>